<dbReference type="SUPFAM" id="SSF110857">
    <property type="entry name" value="Gamma-glutamyl cyclotransferase-like"/>
    <property type="match status" value="1"/>
</dbReference>
<dbReference type="CDD" id="cd06661">
    <property type="entry name" value="GGCT_like"/>
    <property type="match status" value="1"/>
</dbReference>
<comment type="similarity">
    <text evidence="1">Belongs to the gamma-glutamylcyclotransferase family.</text>
</comment>
<dbReference type="InterPro" id="IPR013024">
    <property type="entry name" value="GGCT-like"/>
</dbReference>
<dbReference type="GO" id="GO:0016740">
    <property type="term" value="F:transferase activity"/>
    <property type="evidence" value="ECO:0007669"/>
    <property type="project" value="UniProtKB-KW"/>
</dbReference>
<keyword evidence="4" id="KW-1185">Reference proteome</keyword>
<comment type="caution">
    <text evidence="3">The sequence shown here is derived from an EMBL/GenBank/DDBJ whole genome shotgun (WGS) entry which is preliminary data.</text>
</comment>
<accession>A0A4E0Q5N3</accession>
<dbReference type="EMBL" id="PGGK01000006">
    <property type="protein sequence ID" value="TGC09171.1"/>
    <property type="molecule type" value="Genomic_DNA"/>
</dbReference>
<gene>
    <name evidence="3" type="ORF">CUN85_07340</name>
</gene>
<dbReference type="InterPro" id="IPR039126">
    <property type="entry name" value="GGACT"/>
</dbReference>
<evidence type="ECO:0000313" key="3">
    <source>
        <dbReference type="EMBL" id="TGC09171.1"/>
    </source>
</evidence>
<dbReference type="GO" id="GO:0005829">
    <property type="term" value="C:cytosol"/>
    <property type="evidence" value="ECO:0007669"/>
    <property type="project" value="TreeGrafter"/>
</dbReference>
<proteinExistence type="inferred from homology"/>
<dbReference type="PANTHER" id="PTHR12510:SF4">
    <property type="entry name" value="GAMMA-GLUTAMYLAMINECYCLOTRANSFERASE"/>
    <property type="match status" value="1"/>
</dbReference>
<feature type="domain" description="Gamma-glutamylcyclotransferase AIG2-like" evidence="2">
    <location>
        <begin position="3"/>
        <end position="114"/>
    </location>
</feature>
<dbReference type="GO" id="GO:0061929">
    <property type="term" value="F:gamma-glutamylaminecyclotransferase activity"/>
    <property type="evidence" value="ECO:0007669"/>
    <property type="project" value="InterPro"/>
</dbReference>
<evidence type="ECO:0000256" key="1">
    <source>
        <dbReference type="ARBA" id="ARBA00008861"/>
    </source>
</evidence>
<evidence type="ECO:0000313" key="4">
    <source>
        <dbReference type="Proteomes" id="UP000297295"/>
    </source>
</evidence>
<dbReference type="RefSeq" id="WP_135389666.1">
    <property type="nucleotide sequence ID" value="NZ_PGGK01000006.1"/>
</dbReference>
<dbReference type="Pfam" id="PF06094">
    <property type="entry name" value="GGACT"/>
    <property type="match status" value="1"/>
</dbReference>
<dbReference type="InterPro" id="IPR009288">
    <property type="entry name" value="AIG2-like_dom"/>
</dbReference>
<organism evidence="3 4">
    <name type="scientific">Methanolobus halotolerans</name>
    <dbReference type="NCBI Taxonomy" id="2052935"/>
    <lineage>
        <taxon>Archaea</taxon>
        <taxon>Methanobacteriati</taxon>
        <taxon>Methanobacteriota</taxon>
        <taxon>Stenosarchaea group</taxon>
        <taxon>Methanomicrobia</taxon>
        <taxon>Methanosarcinales</taxon>
        <taxon>Methanosarcinaceae</taxon>
        <taxon>Methanolobus</taxon>
    </lineage>
</organism>
<dbReference type="AlphaFoldDB" id="A0A4E0Q5N3"/>
<reference evidence="3 4" key="1">
    <citation type="submission" date="2017-11" db="EMBL/GenBank/DDBJ databases">
        <title>Isolation and Characterization of Methanogenic Archaea from Saline Meromictic Lake at Siberia.</title>
        <authorList>
            <person name="Shen Y."/>
            <person name="Huang H.-H."/>
            <person name="Lai M.-C."/>
            <person name="Chen S.-C."/>
        </authorList>
    </citation>
    <scope>NUCLEOTIDE SEQUENCE [LARGE SCALE GENOMIC DNA]</scope>
    <source>
        <strain evidence="3 4">SY-01</strain>
    </source>
</reference>
<protein>
    <submittedName>
        <fullName evidence="3">Gamma-glutamylcyclotransferase</fullName>
    </submittedName>
</protein>
<evidence type="ECO:0000259" key="2">
    <source>
        <dbReference type="Pfam" id="PF06094"/>
    </source>
</evidence>
<dbReference type="InterPro" id="IPR036568">
    <property type="entry name" value="GGCT-like_sf"/>
</dbReference>
<dbReference type="PANTHER" id="PTHR12510">
    <property type="entry name" value="TROPONIN C-AKIN-1 PROTEIN"/>
    <property type="match status" value="1"/>
</dbReference>
<dbReference type="Proteomes" id="UP000297295">
    <property type="component" value="Unassembled WGS sequence"/>
</dbReference>
<dbReference type="OrthoDB" id="100169at2157"/>
<sequence length="125" mass="14677">MYIFVYGSLKKGFSNHNLLQSSEFICKTRTQEEFAMIDLNMFPGVIKGKKVSRIQGEVYELDSNTLEQIDMYEGEWYSRESVELEAGFRAQIYFLIKYPRYSEGPMVISEGNWTEKLMQESNNVR</sequence>
<dbReference type="Gene3D" id="3.10.490.10">
    <property type="entry name" value="Gamma-glutamyl cyclotransferase-like"/>
    <property type="match status" value="1"/>
</dbReference>
<keyword evidence="3" id="KW-0808">Transferase</keyword>
<name>A0A4E0Q5N3_9EURY</name>